<dbReference type="AlphaFoldDB" id="A0A0C9X4J2"/>
<evidence type="ECO:0000313" key="1">
    <source>
        <dbReference type="EMBL" id="KIJ99940.1"/>
    </source>
</evidence>
<protein>
    <submittedName>
        <fullName evidence="1">Uncharacterized protein</fullName>
    </submittedName>
</protein>
<gene>
    <name evidence="1" type="ORF">K443DRAFT_132893</name>
</gene>
<reference evidence="2" key="2">
    <citation type="submission" date="2015-01" db="EMBL/GenBank/DDBJ databases">
        <title>Evolutionary Origins and Diversification of the Mycorrhizal Mutualists.</title>
        <authorList>
            <consortium name="DOE Joint Genome Institute"/>
            <consortium name="Mycorrhizal Genomics Consortium"/>
            <person name="Kohler A."/>
            <person name="Kuo A."/>
            <person name="Nagy L.G."/>
            <person name="Floudas D."/>
            <person name="Copeland A."/>
            <person name="Barry K.W."/>
            <person name="Cichocki N."/>
            <person name="Veneault-Fourrey C."/>
            <person name="LaButti K."/>
            <person name="Lindquist E.A."/>
            <person name="Lipzen A."/>
            <person name="Lundell T."/>
            <person name="Morin E."/>
            <person name="Murat C."/>
            <person name="Riley R."/>
            <person name="Ohm R."/>
            <person name="Sun H."/>
            <person name="Tunlid A."/>
            <person name="Henrissat B."/>
            <person name="Grigoriev I.V."/>
            <person name="Hibbett D.S."/>
            <person name="Martin F."/>
        </authorList>
    </citation>
    <scope>NUCLEOTIDE SEQUENCE [LARGE SCALE GENOMIC DNA]</scope>
    <source>
        <strain evidence="2">LaAM-08-1</strain>
    </source>
</reference>
<dbReference type="HOGENOM" id="CLU_1133746_0_0_1"/>
<keyword evidence="2" id="KW-1185">Reference proteome</keyword>
<reference evidence="1 2" key="1">
    <citation type="submission" date="2014-04" db="EMBL/GenBank/DDBJ databases">
        <authorList>
            <consortium name="DOE Joint Genome Institute"/>
            <person name="Kuo A."/>
            <person name="Kohler A."/>
            <person name="Nagy L.G."/>
            <person name="Floudas D."/>
            <person name="Copeland A."/>
            <person name="Barry K.W."/>
            <person name="Cichocki N."/>
            <person name="Veneault-Fourrey C."/>
            <person name="LaButti K."/>
            <person name="Lindquist E.A."/>
            <person name="Lipzen A."/>
            <person name="Lundell T."/>
            <person name="Morin E."/>
            <person name="Murat C."/>
            <person name="Sun H."/>
            <person name="Tunlid A."/>
            <person name="Henrissat B."/>
            <person name="Grigoriev I.V."/>
            <person name="Hibbett D.S."/>
            <person name="Martin F."/>
            <person name="Nordberg H.P."/>
            <person name="Cantor M.N."/>
            <person name="Hua S.X."/>
        </authorList>
    </citation>
    <scope>NUCLEOTIDE SEQUENCE [LARGE SCALE GENOMIC DNA]</scope>
    <source>
        <strain evidence="1 2">LaAM-08-1</strain>
    </source>
</reference>
<proteinExistence type="predicted"/>
<accession>A0A0C9X4J2</accession>
<dbReference type="OrthoDB" id="3058852at2759"/>
<sequence>MVYVLGHYYDAILSLPDLVDFLQNNLEKQYVVYDLYDSSQLSDGSESDEDARADALSDIGIDDREPAGKILMGYFRAIVAWNQAYVWLNSSMVFWLPKGVMSLNIVKIQVPKQQKQATSIRAILDEYLQEYNYLQLAVKESIKNLEKIGDKPKGTVHAEAILMALIKKCSNAETTLPPNLVHILKDWSGEKCCWLCKQLGEAMGDSGQTFQLPVTSGTIFPWVPPMGLDITALPAFMEIYRPVHLITLQ</sequence>
<evidence type="ECO:0000313" key="2">
    <source>
        <dbReference type="Proteomes" id="UP000054477"/>
    </source>
</evidence>
<organism evidence="1 2">
    <name type="scientific">Laccaria amethystina LaAM-08-1</name>
    <dbReference type="NCBI Taxonomy" id="1095629"/>
    <lineage>
        <taxon>Eukaryota</taxon>
        <taxon>Fungi</taxon>
        <taxon>Dikarya</taxon>
        <taxon>Basidiomycota</taxon>
        <taxon>Agaricomycotina</taxon>
        <taxon>Agaricomycetes</taxon>
        <taxon>Agaricomycetidae</taxon>
        <taxon>Agaricales</taxon>
        <taxon>Agaricineae</taxon>
        <taxon>Hydnangiaceae</taxon>
        <taxon>Laccaria</taxon>
    </lineage>
</organism>
<name>A0A0C9X4J2_9AGAR</name>
<dbReference type="EMBL" id="KN838636">
    <property type="protein sequence ID" value="KIJ99940.1"/>
    <property type="molecule type" value="Genomic_DNA"/>
</dbReference>
<dbReference type="Proteomes" id="UP000054477">
    <property type="component" value="Unassembled WGS sequence"/>
</dbReference>